<evidence type="ECO:0000256" key="4">
    <source>
        <dbReference type="ARBA" id="ARBA00022588"/>
    </source>
</evidence>
<evidence type="ECO:0000313" key="9">
    <source>
        <dbReference type="Proteomes" id="UP000504633"/>
    </source>
</evidence>
<evidence type="ECO:0000256" key="8">
    <source>
        <dbReference type="SAM" id="SignalP"/>
    </source>
</evidence>
<dbReference type="Proteomes" id="UP000504633">
    <property type="component" value="Unplaced"/>
</dbReference>
<dbReference type="CTD" id="50208"/>
<evidence type="ECO:0000256" key="1">
    <source>
        <dbReference type="ARBA" id="ARBA00004613"/>
    </source>
</evidence>
<feature type="signal peptide" evidence="8">
    <location>
        <begin position="1"/>
        <end position="20"/>
    </location>
</feature>
<dbReference type="KEGG" id="dhe:111602336"/>
<evidence type="ECO:0000256" key="5">
    <source>
        <dbReference type="ARBA" id="ARBA00022729"/>
    </source>
</evidence>
<dbReference type="OrthoDB" id="7852019at2759"/>
<dbReference type="RefSeq" id="XP_023175109.2">
    <property type="nucleotide sequence ID" value="XM_023319341.2"/>
</dbReference>
<evidence type="ECO:0000313" key="10">
    <source>
        <dbReference type="RefSeq" id="XP_023175109.2"/>
    </source>
</evidence>
<sequence>MKSIALQLLLLGCLLAAVCATPGKVIINGKCVDCNRPEDDDSVIIPGDVKVSAAVSQALTSGAIGFGLLYYFISKFFH</sequence>
<keyword evidence="6" id="KW-0391">Immunity</keyword>
<accession>A0A6J1M9C4</accession>
<name>A0A6J1M9C4_DROHY</name>
<keyword evidence="7" id="KW-1015">Disulfide bond</keyword>
<keyword evidence="9" id="KW-1185">Reference proteome</keyword>
<dbReference type="AlphaFoldDB" id="A0A6J1M9C4"/>
<gene>
    <name evidence="10" type="primary">LOC111602336</name>
</gene>
<evidence type="ECO:0000256" key="6">
    <source>
        <dbReference type="ARBA" id="ARBA00022859"/>
    </source>
</evidence>
<dbReference type="GO" id="GO:0005576">
    <property type="term" value="C:extracellular region"/>
    <property type="evidence" value="ECO:0007669"/>
    <property type="project" value="UniProtKB-SubCell"/>
</dbReference>
<keyword evidence="3" id="KW-0964">Secreted</keyword>
<dbReference type="Pfam" id="PF08194">
    <property type="entry name" value="DIM"/>
    <property type="match status" value="1"/>
</dbReference>
<protein>
    <submittedName>
        <fullName evidence="10">Uncharacterized protein LOC111602336</fullName>
    </submittedName>
</protein>
<keyword evidence="5 8" id="KW-0732">Signal</keyword>
<dbReference type="GeneID" id="111602336"/>
<keyword evidence="4" id="KW-0399">Innate immunity</keyword>
<evidence type="ECO:0000256" key="2">
    <source>
        <dbReference type="ARBA" id="ARBA00005379"/>
    </source>
</evidence>
<feature type="chain" id="PRO_5027040688" evidence="8">
    <location>
        <begin position="21"/>
        <end position="78"/>
    </location>
</feature>
<dbReference type="InterPro" id="IPR013172">
    <property type="entry name" value="Bomanin"/>
</dbReference>
<reference evidence="10" key="1">
    <citation type="submission" date="2025-08" db="UniProtKB">
        <authorList>
            <consortium name="RefSeq"/>
        </authorList>
    </citation>
    <scope>IDENTIFICATION</scope>
    <source>
        <strain evidence="10">15085-1641.00</strain>
        <tissue evidence="10">Whole body</tissue>
    </source>
</reference>
<evidence type="ECO:0000256" key="7">
    <source>
        <dbReference type="ARBA" id="ARBA00023157"/>
    </source>
</evidence>
<comment type="similarity">
    <text evidence="2">Belongs to the bomanin family.</text>
</comment>
<proteinExistence type="inferred from homology"/>
<organism evidence="9 10">
    <name type="scientific">Drosophila hydei</name>
    <name type="common">Fruit fly</name>
    <dbReference type="NCBI Taxonomy" id="7224"/>
    <lineage>
        <taxon>Eukaryota</taxon>
        <taxon>Metazoa</taxon>
        <taxon>Ecdysozoa</taxon>
        <taxon>Arthropoda</taxon>
        <taxon>Hexapoda</taxon>
        <taxon>Insecta</taxon>
        <taxon>Pterygota</taxon>
        <taxon>Neoptera</taxon>
        <taxon>Endopterygota</taxon>
        <taxon>Diptera</taxon>
        <taxon>Brachycera</taxon>
        <taxon>Muscomorpha</taxon>
        <taxon>Ephydroidea</taxon>
        <taxon>Drosophilidae</taxon>
        <taxon>Drosophila</taxon>
    </lineage>
</organism>
<comment type="subcellular location">
    <subcellularLocation>
        <location evidence="1">Secreted</location>
    </subcellularLocation>
</comment>
<evidence type="ECO:0000256" key="3">
    <source>
        <dbReference type="ARBA" id="ARBA00022525"/>
    </source>
</evidence>
<dbReference type="OMA" id="CNRPDGD"/>
<dbReference type="GO" id="GO:0045087">
    <property type="term" value="P:innate immune response"/>
    <property type="evidence" value="ECO:0007669"/>
    <property type="project" value="UniProtKB-KW"/>
</dbReference>